<evidence type="ECO:0000313" key="1">
    <source>
        <dbReference type="EMBL" id="CAB4274155.1"/>
    </source>
</evidence>
<proteinExistence type="predicted"/>
<dbReference type="AlphaFoldDB" id="A0A6J5UG55"/>
<gene>
    <name evidence="1" type="ORF">CURHAP_LOCUS22565</name>
</gene>
<organism evidence="1 2">
    <name type="scientific">Prunus armeniaca</name>
    <name type="common">Apricot</name>
    <name type="synonym">Armeniaca vulgaris</name>
    <dbReference type="NCBI Taxonomy" id="36596"/>
    <lineage>
        <taxon>Eukaryota</taxon>
        <taxon>Viridiplantae</taxon>
        <taxon>Streptophyta</taxon>
        <taxon>Embryophyta</taxon>
        <taxon>Tracheophyta</taxon>
        <taxon>Spermatophyta</taxon>
        <taxon>Magnoliopsida</taxon>
        <taxon>eudicotyledons</taxon>
        <taxon>Gunneridae</taxon>
        <taxon>Pentapetalae</taxon>
        <taxon>rosids</taxon>
        <taxon>fabids</taxon>
        <taxon>Rosales</taxon>
        <taxon>Rosaceae</taxon>
        <taxon>Amygdaloideae</taxon>
        <taxon>Amygdaleae</taxon>
        <taxon>Prunus</taxon>
    </lineage>
</organism>
<reference evidence="1 2" key="1">
    <citation type="submission" date="2020-05" db="EMBL/GenBank/DDBJ databases">
        <authorList>
            <person name="Campoy J."/>
            <person name="Schneeberger K."/>
            <person name="Spophaly S."/>
        </authorList>
    </citation>
    <scope>NUCLEOTIDE SEQUENCE [LARGE SCALE GENOMIC DNA]</scope>
    <source>
        <strain evidence="1">PruArmRojPasFocal</strain>
    </source>
</reference>
<evidence type="ECO:0000313" key="2">
    <source>
        <dbReference type="Proteomes" id="UP000507222"/>
    </source>
</evidence>
<name>A0A6J5UG55_PRUAR</name>
<dbReference type="Proteomes" id="UP000507222">
    <property type="component" value="Unassembled WGS sequence"/>
</dbReference>
<protein>
    <submittedName>
        <fullName evidence="1">Uncharacterized protein</fullName>
    </submittedName>
</protein>
<accession>A0A6J5UG55</accession>
<sequence>MKFSGNDALGSTQVKCIMWTAFPSQPSAYNRWPLQWKFVGRVAAPYKGVVEIKQLPLNGDYFSGLHIGMLGNSFGVAICLSSSMKHEPVKIASASLKKQSNELGVVWVECDPFWGGGGWDGGWGR</sequence>
<dbReference type="EMBL" id="CAEKDK010000003">
    <property type="protein sequence ID" value="CAB4274155.1"/>
    <property type="molecule type" value="Genomic_DNA"/>
</dbReference>